<proteinExistence type="predicted"/>
<keyword evidence="4" id="KW-1185">Reference proteome</keyword>
<feature type="transmembrane region" description="Helical" evidence="1">
    <location>
        <begin position="758"/>
        <end position="776"/>
    </location>
</feature>
<accession>A0ABW3YXI4</accession>
<dbReference type="PANTHER" id="PTHR43767:SF10">
    <property type="entry name" value="SURFACTIN SYNTHASE SUBUNIT 1"/>
    <property type="match status" value="1"/>
</dbReference>
<keyword evidence="1" id="KW-0812">Transmembrane</keyword>
<feature type="transmembrane region" description="Helical" evidence="1">
    <location>
        <begin position="813"/>
        <end position="836"/>
    </location>
</feature>
<evidence type="ECO:0000256" key="1">
    <source>
        <dbReference type="SAM" id="Phobius"/>
    </source>
</evidence>
<dbReference type="InterPro" id="IPR042099">
    <property type="entry name" value="ANL_N_sf"/>
</dbReference>
<dbReference type="PANTHER" id="PTHR43767">
    <property type="entry name" value="LONG-CHAIN-FATTY-ACID--COA LIGASE"/>
    <property type="match status" value="1"/>
</dbReference>
<evidence type="ECO:0000259" key="2">
    <source>
        <dbReference type="Pfam" id="PF00501"/>
    </source>
</evidence>
<dbReference type="InterPro" id="IPR036736">
    <property type="entry name" value="ACP-like_sf"/>
</dbReference>
<feature type="transmembrane region" description="Helical" evidence="1">
    <location>
        <begin position="706"/>
        <end position="724"/>
    </location>
</feature>
<dbReference type="PROSITE" id="PS00455">
    <property type="entry name" value="AMP_BINDING"/>
    <property type="match status" value="1"/>
</dbReference>
<gene>
    <name evidence="3" type="ORF">ACFQ33_12210</name>
</gene>
<dbReference type="RefSeq" id="WP_374839075.1">
    <property type="nucleotide sequence ID" value="NZ_JBHEEW010000008.1"/>
</dbReference>
<reference evidence="4" key="1">
    <citation type="journal article" date="2019" name="Int. J. Syst. Evol. Microbiol.">
        <title>The Global Catalogue of Microorganisms (GCM) 10K type strain sequencing project: providing services to taxonomists for standard genome sequencing and annotation.</title>
        <authorList>
            <consortium name="The Broad Institute Genomics Platform"/>
            <consortium name="The Broad Institute Genome Sequencing Center for Infectious Disease"/>
            <person name="Wu L."/>
            <person name="Ma J."/>
        </authorList>
    </citation>
    <scope>NUCLEOTIDE SEQUENCE [LARGE SCALE GENOMIC DNA]</scope>
    <source>
        <strain evidence="4">CCUG 55609</strain>
    </source>
</reference>
<sequence length="868" mass="94657">MSQKFVPAFAARGAAPALIFPGRSAITYAELADAITRRMQQFGADKKLIAIEAEHSEHCIVSYLAALEMGHAVAMLPPASCSRSEEFDLAFEPDLCCRRVGERWMVVEALPQLRNAHRELHPDLALLLLTSGSTGGAKAVRLSRGNIDANSASIAQYLGLVSTDRGCLVLPLHYSYGLSVLHSHLAVGASLYFPQRSILGEGFLDGLAAQECTNFSGVPYSYELLESVGFRERSFPRLRFMTVAGGRLPPDTVRLYSRHMRANDGAFFVMYGQTEATARIAYVPPALLEGNEDCIGVAVPNGSLWLENAEGEEIRQPGQVGELVYRGPNVMMGYAAGRADLAGGPTTVVLRTGDLAAINGQGLFRILGRTKRISKVAGRRIGHDMLEEALERLGIRAVVVGDDEALHAFFCGAQEEGEVNRALAAAAGLTLLQVGSRRIEFFPRLPSGKIDYAAVQARYQADHRQPKQAASIREAFNQVFYPKKAGMRDSFVTLGGDSLRFVQLSLALEKILGEAPVRWETMTVTQLSDLKPVADEKPAIGADLLIRALAILLIVVQHQTLWPIPGGSAAMIVLMGFGLARFQSGALMAGDVKRVLRPALQVLVPYYLIVAVYAAVWGEVPWASVLLVGNFGFAAPERHSMVPYLYWFIEAYCQMLLVIAGLFCLRAVRRFVAADPFVAGLSFLALALCARIAIPPLLDMGNRQIFTLPWIFYLAAIGWSAAFASTTMRKLLLMAIGVAVFTTFAFYESVWIGTRVKYLMQIAVLSGLLFCPRVRLPFRLKAIVLPLSAASFHIYILHRFVPELVMAPLGTVLPSGLFSLVAITGGVGLGVIVWWLQGRLLSFLACEKGNGILHVLQTYIEVRGQRST</sequence>
<feature type="transmembrane region" description="Helical" evidence="1">
    <location>
        <begin position="677"/>
        <end position="694"/>
    </location>
</feature>
<feature type="transmembrane region" description="Helical" evidence="1">
    <location>
        <begin position="603"/>
        <end position="624"/>
    </location>
</feature>
<dbReference type="InterPro" id="IPR050237">
    <property type="entry name" value="ATP-dep_AMP-bd_enzyme"/>
</dbReference>
<feature type="transmembrane region" description="Helical" evidence="1">
    <location>
        <begin position="731"/>
        <end position="752"/>
    </location>
</feature>
<dbReference type="Gene3D" id="3.40.50.12780">
    <property type="entry name" value="N-terminal domain of ligase-like"/>
    <property type="match status" value="1"/>
</dbReference>
<dbReference type="SUPFAM" id="SSF56801">
    <property type="entry name" value="Acetyl-CoA synthetase-like"/>
    <property type="match status" value="1"/>
</dbReference>
<feature type="transmembrane region" description="Helical" evidence="1">
    <location>
        <begin position="783"/>
        <end position="801"/>
    </location>
</feature>
<keyword evidence="1" id="KW-1133">Transmembrane helix</keyword>
<evidence type="ECO:0000313" key="3">
    <source>
        <dbReference type="EMBL" id="MFD1328656.1"/>
    </source>
</evidence>
<dbReference type="SUPFAM" id="SSF47336">
    <property type="entry name" value="ACP-like"/>
    <property type="match status" value="1"/>
</dbReference>
<dbReference type="Proteomes" id="UP001597173">
    <property type="component" value="Unassembled WGS sequence"/>
</dbReference>
<dbReference type="InterPro" id="IPR000873">
    <property type="entry name" value="AMP-dep_synth/lig_dom"/>
</dbReference>
<protein>
    <submittedName>
        <fullName evidence="3">AMP-binding protein</fullName>
    </submittedName>
</protein>
<comment type="caution">
    <text evidence="3">The sequence shown here is derived from an EMBL/GenBank/DDBJ whole genome shotgun (WGS) entry which is preliminary data.</text>
</comment>
<keyword evidence="1" id="KW-0472">Membrane</keyword>
<organism evidence="3 4">
    <name type="scientific">Mycoplana ramosa</name>
    <name type="common">Mycoplana bullata</name>
    <dbReference type="NCBI Taxonomy" id="40837"/>
    <lineage>
        <taxon>Bacteria</taxon>
        <taxon>Pseudomonadati</taxon>
        <taxon>Pseudomonadota</taxon>
        <taxon>Alphaproteobacteria</taxon>
        <taxon>Hyphomicrobiales</taxon>
        <taxon>Rhizobiaceae</taxon>
        <taxon>Mycoplana</taxon>
    </lineage>
</organism>
<name>A0ABW3YXI4_MYCRA</name>
<dbReference type="InterPro" id="IPR020845">
    <property type="entry name" value="AMP-binding_CS"/>
</dbReference>
<dbReference type="Pfam" id="PF00501">
    <property type="entry name" value="AMP-binding"/>
    <property type="match status" value="1"/>
</dbReference>
<feature type="transmembrane region" description="Helical" evidence="1">
    <location>
        <begin position="644"/>
        <end position="665"/>
    </location>
</feature>
<evidence type="ECO:0000313" key="4">
    <source>
        <dbReference type="Proteomes" id="UP001597173"/>
    </source>
</evidence>
<feature type="transmembrane region" description="Helical" evidence="1">
    <location>
        <begin position="561"/>
        <end position="582"/>
    </location>
</feature>
<dbReference type="EMBL" id="JBHTNF010000006">
    <property type="protein sequence ID" value="MFD1328656.1"/>
    <property type="molecule type" value="Genomic_DNA"/>
</dbReference>
<feature type="domain" description="AMP-dependent synthetase/ligase" evidence="2">
    <location>
        <begin position="119"/>
        <end position="334"/>
    </location>
</feature>